<keyword evidence="2" id="KW-0547">Nucleotide-binding</keyword>
<dbReference type="SUPFAM" id="SSF52047">
    <property type="entry name" value="RNI-like"/>
    <property type="match status" value="1"/>
</dbReference>
<dbReference type="Pfam" id="PF01541">
    <property type="entry name" value="GIY-YIG"/>
    <property type="match status" value="1"/>
</dbReference>
<evidence type="ECO:0000256" key="2">
    <source>
        <dbReference type="ARBA" id="ARBA00022741"/>
    </source>
</evidence>
<dbReference type="CDD" id="cd10455">
    <property type="entry name" value="GIY-YIG_SLX1"/>
    <property type="match status" value="1"/>
</dbReference>
<name>A0A1R3K156_9ROSI</name>
<dbReference type="InterPro" id="IPR000305">
    <property type="entry name" value="GIY-YIG_endonuc"/>
</dbReference>
<comment type="caution">
    <text evidence="6">The sequence shown here is derived from an EMBL/GenBank/DDBJ whole genome shotgun (WGS) entry which is preliminary data.</text>
</comment>
<evidence type="ECO:0000256" key="3">
    <source>
        <dbReference type="ARBA" id="ARBA00022821"/>
    </source>
</evidence>
<dbReference type="SUPFAM" id="SSF52058">
    <property type="entry name" value="L domain-like"/>
    <property type="match status" value="1"/>
</dbReference>
<dbReference type="GO" id="GO:0015996">
    <property type="term" value="P:chlorophyll catabolic process"/>
    <property type="evidence" value="ECO:0007669"/>
    <property type="project" value="InterPro"/>
</dbReference>
<gene>
    <name evidence="6" type="ORF">COLO4_12325</name>
</gene>
<protein>
    <submittedName>
        <fullName evidence="6">GIY-YIG nuclease superfamily</fullName>
    </submittedName>
</protein>
<dbReference type="Gene3D" id="1.20.5.4130">
    <property type="match status" value="1"/>
</dbReference>
<feature type="region of interest" description="Disordered" evidence="4">
    <location>
        <begin position="1285"/>
        <end position="1304"/>
    </location>
</feature>
<dbReference type="GO" id="GO:0080124">
    <property type="term" value="F:pheophytinase activity"/>
    <property type="evidence" value="ECO:0007669"/>
    <property type="project" value="InterPro"/>
</dbReference>
<reference evidence="7" key="1">
    <citation type="submission" date="2013-09" db="EMBL/GenBank/DDBJ databases">
        <title>Corchorus olitorius genome sequencing.</title>
        <authorList>
            <person name="Alam M."/>
            <person name="Haque M.S."/>
            <person name="Islam M.S."/>
            <person name="Emdad E.M."/>
            <person name="Islam M.M."/>
            <person name="Ahmed B."/>
            <person name="Halim A."/>
            <person name="Hossen Q.M.M."/>
            <person name="Hossain M.Z."/>
            <person name="Ahmed R."/>
            <person name="Khan M.M."/>
            <person name="Islam R."/>
            <person name="Rashid M.M."/>
            <person name="Khan S.A."/>
            <person name="Rahman M.S."/>
            <person name="Alam M."/>
            <person name="Yahiya A.S."/>
            <person name="Khan M.S."/>
            <person name="Azam M.S."/>
            <person name="Haque T."/>
            <person name="Lashkar M.Z.H."/>
            <person name="Akhand A.I."/>
            <person name="Morshed G."/>
            <person name="Roy S."/>
            <person name="Uddin K.S."/>
            <person name="Rabeya T."/>
            <person name="Hossain A.S."/>
            <person name="Chowdhury A."/>
            <person name="Snigdha A.R."/>
            <person name="Mortoza M.S."/>
            <person name="Matin S.A."/>
            <person name="Hoque S.M.E."/>
            <person name="Islam M.K."/>
            <person name="Roy D.K."/>
            <person name="Haider R."/>
            <person name="Moosa M.M."/>
            <person name="Elias S.M."/>
            <person name="Hasan A.M."/>
            <person name="Jahan S."/>
            <person name="Shafiuddin M."/>
            <person name="Mahmood N."/>
            <person name="Shommy N.S."/>
        </authorList>
    </citation>
    <scope>NUCLEOTIDE SEQUENCE [LARGE SCALE GENOMIC DNA]</scope>
    <source>
        <strain evidence="7">cv. O-4</strain>
    </source>
</reference>
<dbReference type="InterPro" id="IPR032675">
    <property type="entry name" value="LRR_dom_sf"/>
</dbReference>
<keyword evidence="3" id="KW-0611">Plant defense</keyword>
<dbReference type="SUPFAM" id="SSF53474">
    <property type="entry name" value="alpha/beta-Hydrolases"/>
    <property type="match status" value="1"/>
</dbReference>
<dbReference type="Gene3D" id="3.80.10.10">
    <property type="entry name" value="Ribonuclease Inhibitor"/>
    <property type="match status" value="2"/>
</dbReference>
<accession>A0A1R3K156</accession>
<dbReference type="InterPro" id="IPR044211">
    <property type="entry name" value="PPH_chloroplastic"/>
</dbReference>
<dbReference type="PANTHER" id="PTHR47280">
    <property type="entry name" value="PHEOPHYTINASE, CHLOROPLASTIC"/>
    <property type="match status" value="1"/>
</dbReference>
<dbReference type="Pfam" id="PF25019">
    <property type="entry name" value="LRR_R13L1-DRL21"/>
    <property type="match status" value="1"/>
</dbReference>
<dbReference type="GO" id="GO:0000166">
    <property type="term" value="F:nucleotide binding"/>
    <property type="evidence" value="ECO:0007669"/>
    <property type="project" value="UniProtKB-KW"/>
</dbReference>
<evidence type="ECO:0000259" key="5">
    <source>
        <dbReference type="PROSITE" id="PS50164"/>
    </source>
</evidence>
<dbReference type="InterPro" id="IPR035901">
    <property type="entry name" value="GIY-YIG_endonuc_sf"/>
</dbReference>
<dbReference type="Proteomes" id="UP000187203">
    <property type="component" value="Unassembled WGS sequence"/>
</dbReference>
<dbReference type="SUPFAM" id="SSF82771">
    <property type="entry name" value="GIY-YIG endonuclease"/>
    <property type="match status" value="1"/>
</dbReference>
<dbReference type="PROSITE" id="PS50164">
    <property type="entry name" value="GIY_YIG"/>
    <property type="match status" value="1"/>
</dbReference>
<evidence type="ECO:0000256" key="1">
    <source>
        <dbReference type="ARBA" id="ARBA00022737"/>
    </source>
</evidence>
<dbReference type="InterPro" id="IPR038005">
    <property type="entry name" value="RX-like_CC"/>
</dbReference>
<evidence type="ECO:0000256" key="4">
    <source>
        <dbReference type="SAM" id="MobiDB-lite"/>
    </source>
</evidence>
<feature type="domain" description="GIY-YIG" evidence="5">
    <location>
        <begin position="1313"/>
        <end position="1395"/>
    </location>
</feature>
<dbReference type="InterPro" id="IPR000073">
    <property type="entry name" value="AB_hydrolase_1"/>
</dbReference>
<organism evidence="6 7">
    <name type="scientific">Corchorus olitorius</name>
    <dbReference type="NCBI Taxonomy" id="93759"/>
    <lineage>
        <taxon>Eukaryota</taxon>
        <taxon>Viridiplantae</taxon>
        <taxon>Streptophyta</taxon>
        <taxon>Embryophyta</taxon>
        <taxon>Tracheophyta</taxon>
        <taxon>Spermatophyta</taxon>
        <taxon>Magnoliopsida</taxon>
        <taxon>eudicotyledons</taxon>
        <taxon>Gunneridae</taxon>
        <taxon>Pentapetalae</taxon>
        <taxon>rosids</taxon>
        <taxon>malvids</taxon>
        <taxon>Malvales</taxon>
        <taxon>Malvaceae</taxon>
        <taxon>Grewioideae</taxon>
        <taxon>Apeibeae</taxon>
        <taxon>Corchorus</taxon>
    </lineage>
</organism>
<dbReference type="Gene3D" id="3.40.1440.10">
    <property type="entry name" value="GIY-YIG endonuclease"/>
    <property type="match status" value="1"/>
</dbReference>
<keyword evidence="7" id="KW-1185">Reference proteome</keyword>
<dbReference type="EMBL" id="AWUE01014906">
    <property type="protein sequence ID" value="OMP00813.1"/>
    <property type="molecule type" value="Genomic_DNA"/>
</dbReference>
<feature type="compositionally biased region" description="Low complexity" evidence="4">
    <location>
        <begin position="1290"/>
        <end position="1304"/>
    </location>
</feature>
<dbReference type="Pfam" id="PF00561">
    <property type="entry name" value="Abhydrolase_1"/>
    <property type="match status" value="1"/>
</dbReference>
<dbReference type="PANTHER" id="PTHR47280:SF1">
    <property type="entry name" value="PHEOPHYTINASE, CHLOROPLASTIC"/>
    <property type="match status" value="1"/>
</dbReference>
<sequence length="1439" mass="162991">MEVISYNSPRCCHLKRRLLVKNSSTTQKVKIPFCRKHRILCTKVHYSSGSQGLSNKDNPLLKNFSKGKGSRPFNAHEEFKNVESKISSGNYDGYVIGREDEVGSMSETEESVTKVLIPGLPDESNGENAAPISSCFWEWKPKLNVHYEKAGCENVNSPPLLFLPGFGVGSFHYEKQLKDLGRDYRVWAIDFLGQGMSLPIEDPTSPSKEEGISEGKDLVWGFGDKTEPWASNLVYSMDLWRDQVRYFVEEVIGEPVYIVGNSLGGFVALYFAACYPHLVKGVTLLNATPFWGFLPNQIKSPRLARIFSWSGTFPLPENVRKLTEFVWQKISDPESIADILRQVYADHSTNVDNVFSRILETTQHPAAAASFASIMFAPQGELSFREALSRCRMNNVPICLMYGKEDPWVKPVWGLQVKKQVPEAPYYEISPAGHCPHDEVPEVVNYLLRGWIKNLESQGSVALPLLDDDHMESIQNSIAKDLEFVREGSSKSVVVRFFGSKFSLWNRIGSYFKSRFGNSKLPVMAEAVLSSLLQVIFEKSCSEIFETCLLFRGTEKEMRKLQGVLSTIRAVLEDAEDRQVMDRAVKNWLIKLKDVAYDADDLLDEYMIEASRRRLESRDDINPSGCMLNEVKYFFSQPNPILFRHQMAKKLENIAERLNAVAEESCMTMEVSKRLSVPSGTRHLSMFYADKKIPRGSWNICKLRSFLVLSGQRKTVKLSRKLVSSFKSLRTLDISNTGIKRLSRSIGLMIHLRYLDLSSTLIKFLPNIICNLLNLQSLSLMHCTRLEKLPRNMRKLINLRHLNIYGCLLLKKFPIGIGDLQSLKTLPVFIVGKEAPCSIAELQNLDLHGELEIRNLENASYAKCAKSIARRANLQEKWNLQSLKLCWENADEVHVKENIEHVIEGLQPSSELKRLEIRNYVGSKFPSWLMNPNPWLTNLVELSLIKCQRCVQLPLLQKLPALEILTIDEMEAAMYFYNDPPEGNAGGYGFMSLKTLSIHNMDNLLGWRTTEQGKLTFPRLDKLVIDWCPTLADLPDLPCVTSMKLQDCSIGLLRKVASITSLSQLTISGFSELPQGVLKSNPSMLSLEIRDCPELESFSNELQTLTSLQSLSISNCPKLESLQELGGLSSLESLWLDRCNGLVSMRGGTFLNSLRHVSFSDCENLAALPEAMKYLTCLQTLNIFSCPTLETLPEWVGNLVGLREMELCYCENLLSLPESMQRLTNLQFLLIRGCPYLEVSCKKDLGEDWHKIRHIPFIKINGPYIQALPDQMMRLLTTTFRSVKHPTPNPNSLKPPSSLPSASKPIAKSKLKSSWSVYLILSTNHPIKTYVGVTTDFSRRLKQHNGELKGGAKASRAGRPWICACIIRGFNDRSEACEFESKWKRFSRKMPRKRKNDDLTKEVDDGSLTLLQHRQTALNRVKGSFDCGHLEIDWQLNTS</sequence>
<dbReference type="FunFam" id="3.40.50.1820:FF:000136">
    <property type="entry name" value="Pheophytinase, chloroplastic"/>
    <property type="match status" value="1"/>
</dbReference>
<dbReference type="InterPro" id="IPR056789">
    <property type="entry name" value="LRR_R13L1-DRL21"/>
</dbReference>
<dbReference type="InterPro" id="IPR029058">
    <property type="entry name" value="AB_hydrolase_fold"/>
</dbReference>
<dbReference type="CDD" id="cd14798">
    <property type="entry name" value="RX-CC_like"/>
    <property type="match status" value="1"/>
</dbReference>
<dbReference type="InterPro" id="IPR041118">
    <property type="entry name" value="Rx_N"/>
</dbReference>
<dbReference type="GO" id="GO:0009507">
    <property type="term" value="C:chloroplast"/>
    <property type="evidence" value="ECO:0007669"/>
    <property type="project" value="TreeGrafter"/>
</dbReference>
<dbReference type="Gene3D" id="3.40.50.1820">
    <property type="entry name" value="alpha/beta hydrolase"/>
    <property type="match status" value="1"/>
</dbReference>
<dbReference type="STRING" id="93759.A0A1R3K156"/>
<dbReference type="Pfam" id="PF18052">
    <property type="entry name" value="Rx_N"/>
    <property type="match status" value="1"/>
</dbReference>
<dbReference type="GO" id="GO:0006952">
    <property type="term" value="P:defense response"/>
    <property type="evidence" value="ECO:0007669"/>
    <property type="project" value="UniProtKB-KW"/>
</dbReference>
<dbReference type="OrthoDB" id="408373at2759"/>
<evidence type="ECO:0000313" key="7">
    <source>
        <dbReference type="Proteomes" id="UP000187203"/>
    </source>
</evidence>
<keyword evidence="1" id="KW-0677">Repeat</keyword>
<evidence type="ECO:0000313" key="6">
    <source>
        <dbReference type="EMBL" id="OMP00813.1"/>
    </source>
</evidence>
<proteinExistence type="predicted"/>